<dbReference type="InterPro" id="IPR036866">
    <property type="entry name" value="RibonucZ/Hydroxyglut_hydro"/>
</dbReference>
<dbReference type="SUPFAM" id="SSF56281">
    <property type="entry name" value="Metallo-hydrolase/oxidoreductase"/>
    <property type="match status" value="1"/>
</dbReference>
<dbReference type="EMBL" id="CP096574">
    <property type="protein sequence ID" value="UPU37434.1"/>
    <property type="molecule type" value="Genomic_DNA"/>
</dbReference>
<dbReference type="InterPro" id="IPR052159">
    <property type="entry name" value="Competence_DNA_uptake"/>
</dbReference>
<keyword evidence="2" id="KW-1185">Reference proteome</keyword>
<dbReference type="Proteomes" id="UP000831485">
    <property type="component" value="Chromosome"/>
</dbReference>
<dbReference type="PANTHER" id="PTHR30619:SF1">
    <property type="entry name" value="RECOMBINATION PROTEIN 2"/>
    <property type="match status" value="1"/>
</dbReference>
<dbReference type="Gene3D" id="3.60.15.10">
    <property type="entry name" value="Ribonuclease Z/Hydroxyacylglutathione hydrolase-like"/>
    <property type="match status" value="2"/>
</dbReference>
<dbReference type="RefSeq" id="WP_248647038.1">
    <property type="nucleotide sequence ID" value="NZ_CP096574.1"/>
</dbReference>
<dbReference type="Pfam" id="PF23023">
    <property type="entry name" value="Anti-Pycsar_Apyc1"/>
    <property type="match status" value="1"/>
</dbReference>
<protein>
    <recommendedName>
        <fullName evidence="3">Metallo-beta-lactamase domain-containing protein</fullName>
    </recommendedName>
</protein>
<sequence length="389" mass="44288">MVICKRIQWPVGQGGFATGTVRHGNQKYHYVYDCGSDNLSALRNSIQCYTNNDDIECLFVSHLHSDHINGIDTLLTTYPVNRVFLPYISDLEAIVLAIESAKQGMLTYNYLNFLENPFDWFFSRNVNTVSMVQRYESNPDHINGLSNKISRDTIFKDTFLDLANIDKDTPQLLPGCVDIGLSFKGGPLWILAPFVPPVPEGVYDRFIEECNNLKLSISKNNYNSRNLQLLLTDKDLLAKLKRTYDLISSKHNFVSMCLYSGPPNRHYLMPTHARRRKLFRKERVGWMGTGDSPLKNEVVLDAFRRRYDRYLPLVGTLMCPHHGSKDNMDNHLIKVVNPHFSFAAASTTNGHGHPSGDVMSQLRLSEVGFHQISEVPGSKLVEEVSYLHF</sequence>
<proteinExistence type="predicted"/>
<dbReference type="PANTHER" id="PTHR30619">
    <property type="entry name" value="DNA INTERNALIZATION/COMPETENCE PROTEIN COMEC/REC2"/>
    <property type="match status" value="1"/>
</dbReference>
<gene>
    <name evidence="1" type="ORF">M1B72_06930</name>
</gene>
<evidence type="ECO:0000313" key="1">
    <source>
        <dbReference type="EMBL" id="UPU37434.1"/>
    </source>
</evidence>
<organism evidence="1 2">
    <name type="scientific">Geomonas paludis</name>
    <dbReference type="NCBI Taxonomy" id="2740185"/>
    <lineage>
        <taxon>Bacteria</taxon>
        <taxon>Pseudomonadati</taxon>
        <taxon>Thermodesulfobacteriota</taxon>
        <taxon>Desulfuromonadia</taxon>
        <taxon>Geobacterales</taxon>
        <taxon>Geobacteraceae</taxon>
        <taxon>Geomonas</taxon>
    </lineage>
</organism>
<reference evidence="1" key="1">
    <citation type="submission" date="2022-04" db="EMBL/GenBank/DDBJ databases">
        <authorList>
            <person name="Liu G."/>
        </authorList>
    </citation>
    <scope>NUCLEOTIDE SEQUENCE</scope>
    <source>
        <strain evidence="1">RG22</strain>
    </source>
</reference>
<evidence type="ECO:0008006" key="3">
    <source>
        <dbReference type="Google" id="ProtNLM"/>
    </source>
</evidence>
<evidence type="ECO:0000313" key="2">
    <source>
        <dbReference type="Proteomes" id="UP000831485"/>
    </source>
</evidence>
<name>A0ABY4LHI5_9BACT</name>
<accession>A0ABY4LHI5</accession>